<protein>
    <submittedName>
        <fullName evidence="2">Uncharacterized protein</fullName>
    </submittedName>
</protein>
<comment type="caution">
    <text evidence="2">The sequence shown here is derived from an EMBL/GenBank/DDBJ whole genome shotgun (WGS) entry which is preliminary data.</text>
</comment>
<evidence type="ECO:0000256" key="1">
    <source>
        <dbReference type="SAM" id="SignalP"/>
    </source>
</evidence>
<keyword evidence="1" id="KW-0732">Signal</keyword>
<dbReference type="AlphaFoldDB" id="A0A8J3E886"/>
<reference evidence="2" key="1">
    <citation type="journal article" date="2014" name="Int. J. Syst. Evol. Microbiol.">
        <title>Complete genome sequence of Corynebacterium casei LMG S-19264T (=DSM 44701T), isolated from a smear-ripened cheese.</title>
        <authorList>
            <consortium name="US DOE Joint Genome Institute (JGI-PGF)"/>
            <person name="Walter F."/>
            <person name="Albersmeier A."/>
            <person name="Kalinowski J."/>
            <person name="Ruckert C."/>
        </authorList>
    </citation>
    <scope>NUCLEOTIDE SEQUENCE</scope>
    <source>
        <strain evidence="2">CGMCC 1.15758</strain>
    </source>
</reference>
<proteinExistence type="predicted"/>
<dbReference type="RefSeq" id="WP_117002452.1">
    <property type="nucleotide sequence ID" value="NZ_BMJS01000011.1"/>
</dbReference>
<keyword evidence="3" id="KW-1185">Reference proteome</keyword>
<accession>A0A8J3E886</accession>
<dbReference type="EMBL" id="BMJS01000011">
    <property type="protein sequence ID" value="GGF96670.1"/>
    <property type="molecule type" value="Genomic_DNA"/>
</dbReference>
<reference evidence="2" key="2">
    <citation type="submission" date="2020-09" db="EMBL/GenBank/DDBJ databases">
        <authorList>
            <person name="Sun Q."/>
            <person name="Zhou Y."/>
        </authorList>
    </citation>
    <scope>NUCLEOTIDE SEQUENCE</scope>
    <source>
        <strain evidence="2">CGMCC 1.15758</strain>
    </source>
</reference>
<dbReference type="Proteomes" id="UP000636949">
    <property type="component" value="Unassembled WGS sequence"/>
</dbReference>
<feature type="signal peptide" evidence="1">
    <location>
        <begin position="1"/>
        <end position="22"/>
    </location>
</feature>
<name>A0A8J3E886_9GAMM</name>
<gene>
    <name evidence="2" type="ORF">GCM10010995_12400</name>
</gene>
<feature type="chain" id="PRO_5035256513" evidence="1">
    <location>
        <begin position="23"/>
        <end position="108"/>
    </location>
</feature>
<sequence length="108" mass="12460">MKNNFKFMLLSIFFLFAHNSFASGWDITEVYITRVEVNSMDIDGHIKVYYSKDPHEKTGVAINSDNRIDDAWGKAILTAALTAFTTKTKVNFYRYSSGRFKSIQLLNY</sequence>
<evidence type="ECO:0000313" key="2">
    <source>
        <dbReference type="EMBL" id="GGF96670.1"/>
    </source>
</evidence>
<organism evidence="2 3">
    <name type="scientific">Cysteiniphilum litorale</name>
    <dbReference type="NCBI Taxonomy" id="2056700"/>
    <lineage>
        <taxon>Bacteria</taxon>
        <taxon>Pseudomonadati</taxon>
        <taxon>Pseudomonadota</taxon>
        <taxon>Gammaproteobacteria</taxon>
        <taxon>Thiotrichales</taxon>
        <taxon>Fastidiosibacteraceae</taxon>
        <taxon>Cysteiniphilum</taxon>
    </lineage>
</organism>
<evidence type="ECO:0000313" key="3">
    <source>
        <dbReference type="Proteomes" id="UP000636949"/>
    </source>
</evidence>